<comment type="caution">
    <text evidence="2">The sequence shown here is derived from an EMBL/GenBank/DDBJ whole genome shotgun (WGS) entry which is preliminary data.</text>
</comment>
<gene>
    <name evidence="2" type="ORF">GKJPGBOP_03214</name>
</gene>
<dbReference type="GO" id="GO:0016491">
    <property type="term" value="F:oxidoreductase activity"/>
    <property type="evidence" value="ECO:0007669"/>
    <property type="project" value="InterPro"/>
</dbReference>
<dbReference type="PANTHER" id="PTHR43745">
    <property type="entry name" value="NITROREDUCTASE MJ1384-RELATED"/>
    <property type="match status" value="1"/>
</dbReference>
<dbReference type="PANTHER" id="PTHR43745:SF2">
    <property type="entry name" value="NITROREDUCTASE MJ1384-RELATED"/>
    <property type="match status" value="1"/>
</dbReference>
<dbReference type="CDD" id="cd02142">
    <property type="entry name" value="McbC_SagB-like_oxidoreductase"/>
    <property type="match status" value="1"/>
</dbReference>
<reference evidence="2 3" key="1">
    <citation type="submission" date="2018-11" db="EMBL/GenBank/DDBJ databases">
        <title>Whole genome sequence of Streptomyces paromomycinus NBRC 15454(T).</title>
        <authorList>
            <person name="Komaki H."/>
            <person name="Tamura T."/>
        </authorList>
    </citation>
    <scope>NUCLEOTIDE SEQUENCE [LARGE SCALE GENOMIC DNA]</scope>
    <source>
        <strain evidence="2 3">NBRC 15454</strain>
    </source>
</reference>
<dbReference type="Pfam" id="PF00881">
    <property type="entry name" value="Nitroreductase"/>
    <property type="match status" value="1"/>
</dbReference>
<dbReference type="RefSeq" id="WP_218039995.1">
    <property type="nucleotide sequence ID" value="NZ_BHZD01000001.1"/>
</dbReference>
<evidence type="ECO:0000313" key="2">
    <source>
        <dbReference type="EMBL" id="GCD43533.1"/>
    </source>
</evidence>
<protein>
    <recommendedName>
        <fullName evidence="1">Nitroreductase domain-containing protein</fullName>
    </recommendedName>
</protein>
<accession>A0A401W2F7</accession>
<dbReference type="Proteomes" id="UP000286746">
    <property type="component" value="Unassembled WGS sequence"/>
</dbReference>
<dbReference type="InterPro" id="IPR000415">
    <property type="entry name" value="Nitroreductase-like"/>
</dbReference>
<evidence type="ECO:0000259" key="1">
    <source>
        <dbReference type="Pfam" id="PF00881"/>
    </source>
</evidence>
<evidence type="ECO:0000313" key="3">
    <source>
        <dbReference type="Proteomes" id="UP000286746"/>
    </source>
</evidence>
<sequence>MRLRRSRCLTSYWHQGLYVVHPYPHGTPASLHPVAAEILPAFEDWSTPDEAAKNLDHLTPETVAEAVSALVDTGALLTEDSPTAARDEDIARHWAAWSPEASFFPYATQNDYVDSEINTGNTVRAPDTAAMSALFTGYPDAERLLLPRRRADLSTPYEVVLYGRRTHRDFTSAPVSLDTLATLLSTVFGPVDFIDSGHGAVFRRTSPSGGSRQELDAYLGALDVTGLAPGWYHYNSLQHSPELLSEGLAAEEAAHLCADQKWAGNAAFLVVLAARLERMSEKYHTPAATGCACSTPDTWGRPSL</sequence>
<name>A0A401W2F7_STREY</name>
<keyword evidence="3" id="KW-1185">Reference proteome</keyword>
<dbReference type="InterPro" id="IPR029479">
    <property type="entry name" value="Nitroreductase"/>
</dbReference>
<dbReference type="SUPFAM" id="SSF55469">
    <property type="entry name" value="FMN-dependent nitroreductase-like"/>
    <property type="match status" value="1"/>
</dbReference>
<dbReference type="AlphaFoldDB" id="A0A401W2F7"/>
<feature type="domain" description="Nitroreductase" evidence="1">
    <location>
        <begin position="163"/>
        <end position="286"/>
    </location>
</feature>
<dbReference type="InterPro" id="IPR052544">
    <property type="entry name" value="Bacteriocin_Proc_Enz"/>
</dbReference>
<dbReference type="Gene3D" id="3.40.109.10">
    <property type="entry name" value="NADH Oxidase"/>
    <property type="match status" value="1"/>
</dbReference>
<organism evidence="2 3">
    <name type="scientific">Streptomyces paromomycinus</name>
    <name type="common">Streptomyces rimosus subsp. paromomycinus</name>
    <dbReference type="NCBI Taxonomy" id="92743"/>
    <lineage>
        <taxon>Bacteria</taxon>
        <taxon>Bacillati</taxon>
        <taxon>Actinomycetota</taxon>
        <taxon>Actinomycetes</taxon>
        <taxon>Kitasatosporales</taxon>
        <taxon>Streptomycetaceae</taxon>
        <taxon>Streptomyces</taxon>
    </lineage>
</organism>
<proteinExistence type="predicted"/>
<dbReference type="EMBL" id="BHZD01000001">
    <property type="protein sequence ID" value="GCD43533.1"/>
    <property type="molecule type" value="Genomic_DNA"/>
</dbReference>